<dbReference type="PANTHER" id="PTHR46300">
    <property type="entry name" value="P450, PUTATIVE (EUROFUNG)-RELATED-RELATED"/>
    <property type="match status" value="1"/>
</dbReference>
<dbReference type="PANTHER" id="PTHR46300:SF2">
    <property type="entry name" value="CYTOCHROME P450 MONOOXYGENASE ALNH-RELATED"/>
    <property type="match status" value="1"/>
</dbReference>
<proteinExistence type="inferred from homology"/>
<evidence type="ECO:0000256" key="1">
    <source>
        <dbReference type="ARBA" id="ARBA00001971"/>
    </source>
</evidence>
<dbReference type="InterPro" id="IPR002401">
    <property type="entry name" value="Cyt_P450_E_grp-I"/>
</dbReference>
<evidence type="ECO:0000256" key="7">
    <source>
        <dbReference type="RuleBase" id="RU000461"/>
    </source>
</evidence>
<comment type="cofactor">
    <cofactor evidence="1">
        <name>heme</name>
        <dbReference type="ChEBI" id="CHEBI:30413"/>
    </cofactor>
</comment>
<dbReference type="PROSITE" id="PS00086">
    <property type="entry name" value="CYTOCHROME_P450"/>
    <property type="match status" value="1"/>
</dbReference>
<dbReference type="SUPFAM" id="SSF48264">
    <property type="entry name" value="Cytochrome P450"/>
    <property type="match status" value="1"/>
</dbReference>
<keyword evidence="6 7" id="KW-0503">Monooxygenase</keyword>
<evidence type="ECO:0000313" key="8">
    <source>
        <dbReference type="EMBL" id="KAK5054296.1"/>
    </source>
</evidence>
<keyword evidence="3 7" id="KW-0479">Metal-binding</keyword>
<dbReference type="InterPro" id="IPR001128">
    <property type="entry name" value="Cyt_P450"/>
</dbReference>
<dbReference type="PRINTS" id="PR00463">
    <property type="entry name" value="EP450I"/>
</dbReference>
<evidence type="ECO:0000256" key="3">
    <source>
        <dbReference type="ARBA" id="ARBA00022723"/>
    </source>
</evidence>
<evidence type="ECO:0000313" key="9">
    <source>
        <dbReference type="Proteomes" id="UP001345691"/>
    </source>
</evidence>
<evidence type="ECO:0000256" key="4">
    <source>
        <dbReference type="ARBA" id="ARBA00023002"/>
    </source>
</evidence>
<reference evidence="8 9" key="1">
    <citation type="submission" date="2023-08" db="EMBL/GenBank/DDBJ databases">
        <title>Black Yeasts Isolated from many extreme environments.</title>
        <authorList>
            <person name="Coleine C."/>
            <person name="Stajich J.E."/>
            <person name="Selbmann L."/>
        </authorList>
    </citation>
    <scope>NUCLEOTIDE SEQUENCE [LARGE SCALE GENOMIC DNA]</scope>
    <source>
        <strain evidence="8 9">CCFEE 6328</strain>
    </source>
</reference>
<dbReference type="InterPro" id="IPR017972">
    <property type="entry name" value="Cyt_P450_CS"/>
</dbReference>
<dbReference type="InterPro" id="IPR050364">
    <property type="entry name" value="Cytochrome_P450_fung"/>
</dbReference>
<dbReference type="Gene3D" id="1.10.630.10">
    <property type="entry name" value="Cytochrome P450"/>
    <property type="match status" value="1"/>
</dbReference>
<dbReference type="Proteomes" id="UP001345691">
    <property type="component" value="Unassembled WGS sequence"/>
</dbReference>
<evidence type="ECO:0000256" key="2">
    <source>
        <dbReference type="ARBA" id="ARBA00010617"/>
    </source>
</evidence>
<dbReference type="InterPro" id="IPR036396">
    <property type="entry name" value="Cyt_P450_sf"/>
</dbReference>
<gene>
    <name evidence="8" type="ORF">LTR69_008911</name>
</gene>
<organism evidence="8 9">
    <name type="scientific">Exophiala sideris</name>
    <dbReference type="NCBI Taxonomy" id="1016849"/>
    <lineage>
        <taxon>Eukaryota</taxon>
        <taxon>Fungi</taxon>
        <taxon>Dikarya</taxon>
        <taxon>Ascomycota</taxon>
        <taxon>Pezizomycotina</taxon>
        <taxon>Eurotiomycetes</taxon>
        <taxon>Chaetothyriomycetidae</taxon>
        <taxon>Chaetothyriales</taxon>
        <taxon>Herpotrichiellaceae</taxon>
        <taxon>Exophiala</taxon>
    </lineage>
</organism>
<comment type="caution">
    <text evidence="8">The sequence shown here is derived from an EMBL/GenBank/DDBJ whole genome shotgun (WGS) entry which is preliminary data.</text>
</comment>
<dbReference type="CDD" id="cd11065">
    <property type="entry name" value="CYP64-like"/>
    <property type="match status" value="1"/>
</dbReference>
<evidence type="ECO:0000256" key="6">
    <source>
        <dbReference type="ARBA" id="ARBA00023033"/>
    </source>
</evidence>
<keyword evidence="4 7" id="KW-0560">Oxidoreductase</keyword>
<keyword evidence="5 7" id="KW-0408">Iron</keyword>
<accession>A0ABR0J1Q5</accession>
<protein>
    <recommendedName>
        <fullName evidence="10">Cytochrome P450</fullName>
    </recommendedName>
</protein>
<dbReference type="EMBL" id="JAVRRF010000023">
    <property type="protein sequence ID" value="KAK5054296.1"/>
    <property type="molecule type" value="Genomic_DNA"/>
</dbReference>
<dbReference type="PRINTS" id="PR00385">
    <property type="entry name" value="P450"/>
</dbReference>
<keyword evidence="9" id="KW-1185">Reference proteome</keyword>
<name>A0ABR0J1Q5_9EURO</name>
<keyword evidence="7" id="KW-0349">Heme</keyword>
<evidence type="ECO:0000256" key="5">
    <source>
        <dbReference type="ARBA" id="ARBA00023004"/>
    </source>
</evidence>
<comment type="similarity">
    <text evidence="2 7">Belongs to the cytochrome P450 family.</text>
</comment>
<sequence length="546" mass="61831">MPVFLLASITLVVGLLIYALAFVGRRGRNFPDGPPTLPILGNLHQLPTHKPYLQFTEWARKYGGMYSLKLGPGTVVVLTDRRIIKQLMDKNASVSSNRPVSLVTQDLITQGDHMLMMDNTPRWRIMRRLIHQDLTESICDREHSKIHQAESVQLLHDVLQSPDEWVQHLKRFSNSIIMSIVYGIRSPSIDAPWTKGLNDIVELWARINEFGATPPVDLFPFLKLVPERFLGNWRTRARTVHDKVHALYGGLLKSVIKRRDATGPVDCIADRVLDQNEKNGLTNHNVMLLAGVTLKGGSDTTASTLSSWLQAMVLYPEVQKKAQAEIDDIVGDERLPTWSDYASMPYVATTVKEAMRWRPTAPLGFPHALSEDQWVDGKFLPKGTVLFVNVWGLHHDEAKFPDSHTFDPDHYKGRTLSAAEYANSADYENRDHYGFGNGRRLCPGIHLADRNLWHAITKLLWAFNVEPKTDPKTGKPIVPDASVETGYREGLTMCPYEFPAKITIRSETRRQVILKDLAEAQANFFPKYEKADLFKQRGLANSLELR</sequence>
<evidence type="ECO:0008006" key="10">
    <source>
        <dbReference type="Google" id="ProtNLM"/>
    </source>
</evidence>
<dbReference type="Pfam" id="PF00067">
    <property type="entry name" value="p450"/>
    <property type="match status" value="1"/>
</dbReference>